<dbReference type="SUPFAM" id="SSF49764">
    <property type="entry name" value="HSP20-like chaperones"/>
    <property type="match status" value="1"/>
</dbReference>
<proteinExistence type="evidence at transcript level"/>
<dbReference type="GO" id="GO:0051082">
    <property type="term" value="F:unfolded protein binding"/>
    <property type="evidence" value="ECO:0007669"/>
    <property type="project" value="TreeGrafter"/>
</dbReference>
<evidence type="ECO:0000256" key="1">
    <source>
        <dbReference type="PROSITE-ProRule" id="PRU00285"/>
    </source>
</evidence>
<dbReference type="GO" id="GO:0005737">
    <property type="term" value="C:cytoplasm"/>
    <property type="evidence" value="ECO:0007669"/>
    <property type="project" value="TreeGrafter"/>
</dbReference>
<dbReference type="GO" id="GO:0042026">
    <property type="term" value="P:protein refolding"/>
    <property type="evidence" value="ECO:0007669"/>
    <property type="project" value="TreeGrafter"/>
</dbReference>
<dbReference type="PRINTS" id="PR00299">
    <property type="entry name" value="ACRYSTALLIN"/>
</dbReference>
<dbReference type="GO" id="GO:0005634">
    <property type="term" value="C:nucleus"/>
    <property type="evidence" value="ECO:0007669"/>
    <property type="project" value="TreeGrafter"/>
</dbReference>
<dbReference type="Gene3D" id="2.60.40.790">
    <property type="match status" value="1"/>
</dbReference>
<dbReference type="AlphaFoldDB" id="U5EV58"/>
<dbReference type="PANTHER" id="PTHR45640:SF34">
    <property type="entry name" value="PROTEIN LETHAL(2)ESSENTIAL FOR LIFE"/>
    <property type="match status" value="1"/>
</dbReference>
<dbReference type="InterPro" id="IPR001436">
    <property type="entry name" value="Alpha-crystallin/sHSP_animal"/>
</dbReference>
<comment type="similarity">
    <text evidence="1 2">Belongs to the small heat shock protein (HSP20) family.</text>
</comment>
<name>U5EV58_9DIPT</name>
<evidence type="ECO:0000256" key="2">
    <source>
        <dbReference type="RuleBase" id="RU003616"/>
    </source>
</evidence>
<accession>U5EV58</accession>
<evidence type="ECO:0000313" key="4">
    <source>
        <dbReference type="EMBL" id="JAB57861.1"/>
    </source>
</evidence>
<organism evidence="4">
    <name type="scientific">Corethrella appendiculata</name>
    <dbReference type="NCBI Taxonomy" id="1370023"/>
    <lineage>
        <taxon>Eukaryota</taxon>
        <taxon>Metazoa</taxon>
        <taxon>Ecdysozoa</taxon>
        <taxon>Arthropoda</taxon>
        <taxon>Hexapoda</taxon>
        <taxon>Insecta</taxon>
        <taxon>Pterygota</taxon>
        <taxon>Neoptera</taxon>
        <taxon>Endopterygota</taxon>
        <taxon>Diptera</taxon>
        <taxon>Nematocera</taxon>
        <taxon>Culicoidea</taxon>
        <taxon>Chaoboridae</taxon>
        <taxon>Corethrella</taxon>
    </lineage>
</organism>
<dbReference type="InterPro" id="IPR002068">
    <property type="entry name" value="A-crystallin/Hsp20_dom"/>
</dbReference>
<sequence length="186" mass="22161">MALVPSRIHDPWWWDDDKFFRKLFDHQLALRPAYTPSEMWNSLVTDVFPYGPLWRSTDFFRPWRGFFDWAGRETGERVNIDRDKFEIIVDVRQYKPGEITVKTSDREVFIEGRHEENYGQNNYTTRHFARRYLLPTDSNSFDVVSSLSPDGVLTVTAPRRPALPSVEKVRYVPITHTNKYKQLRFK</sequence>
<dbReference type="GO" id="GO:0009408">
    <property type="term" value="P:response to heat"/>
    <property type="evidence" value="ECO:0007669"/>
    <property type="project" value="TreeGrafter"/>
</dbReference>
<dbReference type="InterPro" id="IPR008978">
    <property type="entry name" value="HSP20-like_chaperone"/>
</dbReference>
<dbReference type="PANTHER" id="PTHR45640">
    <property type="entry name" value="HEAT SHOCK PROTEIN HSP-12.2-RELATED"/>
    <property type="match status" value="1"/>
</dbReference>
<dbReference type="PROSITE" id="PS01031">
    <property type="entry name" value="SHSP"/>
    <property type="match status" value="1"/>
</dbReference>
<feature type="domain" description="SHSP" evidence="3">
    <location>
        <begin position="65"/>
        <end position="175"/>
    </location>
</feature>
<reference evidence="4" key="1">
    <citation type="journal article" date="2014" name="Insect Biochem. Mol. Biol.">
        <title>An insight into the sialome of the frog biting fly, Corethrella appendiculata.</title>
        <authorList>
            <person name="Ribeiro J.M.C."/>
            <person name="Chagas A.C."/>
            <person name="Pham V.M."/>
            <person name="Lounibos L.P."/>
            <person name="Calvo E."/>
        </authorList>
    </citation>
    <scope>NUCLEOTIDE SEQUENCE</scope>
    <source>
        <tissue evidence="4">Salivary glands</tissue>
    </source>
</reference>
<dbReference type="CDD" id="cd06526">
    <property type="entry name" value="metazoan_ACD"/>
    <property type="match status" value="1"/>
</dbReference>
<evidence type="ECO:0000259" key="3">
    <source>
        <dbReference type="PROSITE" id="PS01031"/>
    </source>
</evidence>
<dbReference type="EMBL" id="GANO01002010">
    <property type="protein sequence ID" value="JAB57861.1"/>
    <property type="molecule type" value="mRNA"/>
</dbReference>
<protein>
    <submittedName>
        <fullName evidence="4">Putative alpha crystallins</fullName>
    </submittedName>
</protein>
<dbReference type="Pfam" id="PF00011">
    <property type="entry name" value="HSP20"/>
    <property type="match status" value="1"/>
</dbReference>